<feature type="domain" description="TASOR pseudo-PARP" evidence="3">
    <location>
        <begin position="70"/>
        <end position="217"/>
    </location>
</feature>
<accession>A0A6G0IY06</accession>
<dbReference type="AlphaFoldDB" id="A0A6G0IY06"/>
<organism evidence="6 7">
    <name type="scientific">Larimichthys crocea</name>
    <name type="common">Large yellow croaker</name>
    <name type="synonym">Pseudosciaena crocea</name>
    <dbReference type="NCBI Taxonomy" id="215358"/>
    <lineage>
        <taxon>Eukaryota</taxon>
        <taxon>Metazoa</taxon>
        <taxon>Chordata</taxon>
        <taxon>Craniata</taxon>
        <taxon>Vertebrata</taxon>
        <taxon>Euteleostomi</taxon>
        <taxon>Actinopterygii</taxon>
        <taxon>Neopterygii</taxon>
        <taxon>Teleostei</taxon>
        <taxon>Neoteleostei</taxon>
        <taxon>Acanthomorphata</taxon>
        <taxon>Eupercaria</taxon>
        <taxon>Sciaenidae</taxon>
        <taxon>Larimichthys</taxon>
    </lineage>
</organism>
<evidence type="ECO:0000313" key="6">
    <source>
        <dbReference type="EMBL" id="KAE8296112.1"/>
    </source>
</evidence>
<proteinExistence type="inferred from homology"/>
<evidence type="ECO:0000259" key="5">
    <source>
        <dbReference type="Pfam" id="PF24630"/>
    </source>
</evidence>
<evidence type="ECO:0000256" key="2">
    <source>
        <dbReference type="SAM" id="MobiDB-lite"/>
    </source>
</evidence>
<comment type="similarity">
    <text evidence="1">Belongs to the TASOR family.</text>
</comment>
<dbReference type="Proteomes" id="UP000424527">
    <property type="component" value="Unassembled WGS sequence"/>
</dbReference>
<dbReference type="InterPro" id="IPR056243">
    <property type="entry name" value="TASOR_ab_dom"/>
</dbReference>
<dbReference type="EMBL" id="REGW02000005">
    <property type="protein sequence ID" value="KAE8296112.1"/>
    <property type="molecule type" value="Genomic_DNA"/>
</dbReference>
<feature type="compositionally biased region" description="Polar residues" evidence="2">
    <location>
        <begin position="629"/>
        <end position="638"/>
    </location>
</feature>
<dbReference type="GO" id="GO:0045814">
    <property type="term" value="P:negative regulation of gene expression, epigenetic"/>
    <property type="evidence" value="ECO:0007669"/>
    <property type="project" value="InterPro"/>
</dbReference>
<evidence type="ECO:0000259" key="3">
    <source>
        <dbReference type="Pfam" id="PF12509"/>
    </source>
</evidence>
<keyword evidence="7" id="KW-1185">Reference proteome</keyword>
<dbReference type="GO" id="GO:0005654">
    <property type="term" value="C:nucleoplasm"/>
    <property type="evidence" value="ECO:0007669"/>
    <property type="project" value="TreeGrafter"/>
</dbReference>
<dbReference type="InterPro" id="IPR056242">
    <property type="entry name" value="PIN_TASOR"/>
</dbReference>
<feature type="compositionally biased region" description="Polar residues" evidence="2">
    <location>
        <begin position="898"/>
        <end position="907"/>
    </location>
</feature>
<feature type="region of interest" description="Disordered" evidence="2">
    <location>
        <begin position="537"/>
        <end position="556"/>
    </location>
</feature>
<feature type="domain" description="TASOR PIN" evidence="5">
    <location>
        <begin position="1043"/>
        <end position="1176"/>
    </location>
</feature>
<keyword evidence="6" id="KW-0675">Receptor</keyword>
<feature type="region of interest" description="Disordered" evidence="2">
    <location>
        <begin position="570"/>
        <end position="651"/>
    </location>
</feature>
<feature type="region of interest" description="Disordered" evidence="2">
    <location>
        <begin position="879"/>
        <end position="907"/>
    </location>
</feature>
<dbReference type="Pfam" id="PF24630">
    <property type="entry name" value="PIN_TASOR"/>
    <property type="match status" value="1"/>
</dbReference>
<feature type="compositionally biased region" description="Polar residues" evidence="2">
    <location>
        <begin position="612"/>
        <end position="621"/>
    </location>
</feature>
<feature type="compositionally biased region" description="Basic and acidic residues" evidence="2">
    <location>
        <begin position="881"/>
        <end position="897"/>
    </location>
</feature>
<gene>
    <name evidence="6" type="ORF">D5F01_LYC04865</name>
</gene>
<comment type="caution">
    <text evidence="6">The sequence shown here is derived from an EMBL/GenBank/DDBJ whole genome shotgun (WGS) entry which is preliminary data.</text>
</comment>
<dbReference type="PANTHER" id="PTHR16207:SF10">
    <property type="entry name" value="PROTEIN TASOR 2"/>
    <property type="match status" value="1"/>
</dbReference>
<dbReference type="PANTHER" id="PTHR16207">
    <property type="entry name" value="SET DOMAIN-CONTAINING PROTEIN"/>
    <property type="match status" value="1"/>
</dbReference>
<protein>
    <submittedName>
        <fullName evidence="6">Peripheral benzodiazepine receptor-associated protein 20</fullName>
    </submittedName>
</protein>
<reference evidence="6 7" key="1">
    <citation type="submission" date="2019-07" db="EMBL/GenBank/DDBJ databases">
        <title>Chromosome genome assembly for large yellow croaker.</title>
        <authorList>
            <person name="Xiao S."/>
        </authorList>
    </citation>
    <scope>NUCLEOTIDE SEQUENCE [LARGE SCALE GENOMIC DNA]</scope>
    <source>
        <strain evidence="6">JMULYC20181020</strain>
        <tissue evidence="6">Muscle</tissue>
    </source>
</reference>
<name>A0A6G0IY06_LARCR</name>
<sequence length="1184" mass="133846">MESGNGGASSKGVLVPVSPTSDTFQNKVLAPLKSAYLYEESKQFFRYKSAVLIKNTELEKKYDDFRAKRREAGYSEEDLKESYGFLLFDDANKANTLGETGVLTGNSTCTTLGDPSHGVYISMYSDCLDLNRWYHGKSGYIVIIRLTKGRVKKVSENYTQNFTAPTEGFDCHVSEQLPSVSAKTSSFLAFERTQYYMYELLNDGSNKTAESPSAACPFATVSFSYTDTKAALEAPQEKSEEKKSVCHYFPWRGQLQIDTHFYNVALRSTTGGSIPAELPPVVKIERATSMLDLRKLLPRAVFETCFSGEIFLDGLYCSLCELVSSEADETSSLSSLLWEIKEKDVALTIPLNDGGFLILLHSSHFLRYDDTGSSASEVLQGMFVFPDSRTIYADAKSGQRKPAMSSEILRVLPVLNYAEGEVEKTTIDPSEELCEVFMQHMHNYATLINPGLALSPSRDFSIFPDQYDVPDAHKHLYSSPEWTNRAWQTMRSYLNKPVSFQLPVPKVSEILAAGQEERIEDLDDDVYICLSSPEEAPANHVGMESEEEGVGQKSSENVETFVDRCVTNAEAEGDLTEPTDVLPDDLQSGDATKDSEKSDLTVLIKTDMGTKNLLTPSTSGLTPKETPDKIQTSEGQDTQQKKESSVTEEQFISDKPQIIQRPLSIFPRRSRIKTLKKHQGIPAEYVKKKCAPFQEDRTEYNRTPDYLKKYRRQFRLSRTFDNKDGSIQVTKQWKDNYDFNLDSKYTSDSKDRAIIRALHGPWDFSIQDTSEEVRLIVHMWIGLFYSRTTDRFFHVDSNSANSFSEESDSLEIQSSGMVAAPAQSELKTNSPSLNVMDTKDTSISKALDLSKKDNSVLDQESVILDLSLRNSNAEIVTSDPRVNKRETSVSDQQREASETLNTPKTSMEQQKYSRKWILLTDIITKREMDESFRSNLNSIVKKSCKTKYRFYTLVTSDDTFFEQTKAQLEAEGHTAVEPSEFFLSEDTSSSLLIILRNEDIAEHICEVPHLLELKKSPSVQFAGIDEPDDVVNLTHQELFMRGGFIMFDRATLESLSLSNMKKMSEILQELSRTGKWKWMLHYRDSRWIKENARLSAEAKEKKHFLNWCHEVGLLEVLPYHECDLMSKDQPDYLTCLVRLQVQNISARYPVFITDTTDSAFGTNGILTMTLSSFLTCSLSETFAV</sequence>
<dbReference type="InterPro" id="IPR046432">
    <property type="entry name" value="TASOR"/>
</dbReference>
<dbReference type="Pfam" id="PF12509">
    <property type="entry name" value="DUF3715"/>
    <property type="match status" value="1"/>
</dbReference>
<evidence type="ECO:0000313" key="7">
    <source>
        <dbReference type="Proteomes" id="UP000424527"/>
    </source>
</evidence>
<evidence type="ECO:0000256" key="1">
    <source>
        <dbReference type="ARBA" id="ARBA00008058"/>
    </source>
</evidence>
<feature type="domain" description="TASOR alpha/beta" evidence="4">
    <location>
        <begin position="945"/>
        <end position="1039"/>
    </location>
</feature>
<evidence type="ECO:0000259" key="4">
    <source>
        <dbReference type="Pfam" id="PF23314"/>
    </source>
</evidence>
<dbReference type="InterPro" id="IPR022188">
    <property type="entry name" value="TASOR_DUF3715"/>
</dbReference>
<dbReference type="Pfam" id="PF23314">
    <property type="entry name" value="TASOR_alpha-beta"/>
    <property type="match status" value="1"/>
</dbReference>